<evidence type="ECO:0000256" key="8">
    <source>
        <dbReference type="ARBA" id="ARBA00023077"/>
    </source>
</evidence>
<evidence type="ECO:0000256" key="2">
    <source>
        <dbReference type="ARBA" id="ARBA00022448"/>
    </source>
</evidence>
<dbReference type="EMBL" id="CP017076">
    <property type="protein sequence ID" value="AOR78823.1"/>
    <property type="molecule type" value="Genomic_DNA"/>
</dbReference>
<protein>
    <submittedName>
        <fullName evidence="15">Outer membrane receptor protein</fullName>
    </submittedName>
</protein>
<dbReference type="eggNOG" id="COG4774">
    <property type="taxonomic scope" value="Bacteria"/>
</dbReference>
<name>A0A031JIV6_9SPHN</name>
<sequence>MALQKFLSSSAGVALLAVSSHAAAQEVPVSQPQSASTAAASAEIIVTAQRRSESLQRTPVAVSVVTGDALARQAIVSERDLQMAAPGLTVKAQQNDNQLNYSLRGQTVDTFTSSLPAVLPYVNEVQVGGVGQTAFYDLQSVQVLKGPQGTLFGRNATGGAVLFTTRKPTDELSGYGSVRYGRFNDFQLEGAVGGAIVEDQVLVRVAGVYRSRDGYQLNLYDGSKLGKIEREGVRFSLTLKPSPDFTNDLVAEYYHDKGTNISGSVSYVVPASANAPGYPFVPTNVLFPGLADFAQAQRERGPFVVDVDSLGDHRISKWVVSNITSFEIADNVTLKNVFGYVHVGFLDAGDLDGTSYGIDGRGNAQTGAQGSRGTIEQISDELQLVGKAIDGRLEYVTGVYAAKIADHTRNTSYILNELGLPPQINAGTTTSKAIAGYAQGTFDTGLAGFKVTGGIRYTSEKVSFVRDADDLFSAATHPEFAPFYADGRFIDPQRDTFNKLSWTAGIQNQVTPDLLLYASSRRSFRSGGFNFHAPPTPGFADESGGEYRPEIATDVELGAKFHGYAGTMPVNLNLALYNMWVKNVQRAFYTSIYGGLAGITVNVPKAKIRGFELDGNIRPADWLVIGGNVNYTHARFTDNVVSVIGTDGTSTGTAVYDTYPDTPKWSGVFYSDITIPVSERFNAVLHGDVYAQTSNYYSSTGKSLNPNTQIPGYALANFRVGLEQKEDGLSLSVLVKNAFKKTYYSGGIGFASLFGLNFVVPGEPRTFMLEARYRF</sequence>
<organism evidence="15 16">
    <name type="scientific">Novosphingobium resinovorum</name>
    <dbReference type="NCBI Taxonomy" id="158500"/>
    <lineage>
        <taxon>Bacteria</taxon>
        <taxon>Pseudomonadati</taxon>
        <taxon>Pseudomonadota</taxon>
        <taxon>Alphaproteobacteria</taxon>
        <taxon>Sphingomonadales</taxon>
        <taxon>Sphingomonadaceae</taxon>
        <taxon>Novosphingobium</taxon>
    </lineage>
</organism>
<keyword evidence="6" id="KW-0408">Iron</keyword>
<dbReference type="PANTHER" id="PTHR32552:SF81">
    <property type="entry name" value="TONB-DEPENDENT OUTER MEMBRANE RECEPTOR"/>
    <property type="match status" value="1"/>
</dbReference>
<proteinExistence type="inferred from homology"/>
<keyword evidence="8" id="KW-0798">TonB box</keyword>
<reference evidence="17" key="3">
    <citation type="journal article" date="2017" name="J. Biotechnol.">
        <title>Complete genome sequence of Novosphingobium resinovorum SA1, a versatile xenobiotic-degrading bacterium capable of utilizing sulfanilic acid.</title>
        <authorList>
            <person name="Hegedus B."/>
            <person name="Kos P.B."/>
            <person name="Balint B."/>
            <person name="Maroti G."/>
            <person name="Gan H.M."/>
            <person name="Perei K."/>
            <person name="Rakhely G."/>
        </authorList>
    </citation>
    <scope>NUCLEOTIDE SEQUENCE [LARGE SCALE GENOMIC DNA]</scope>
    <source>
        <strain evidence="17">SA1</strain>
    </source>
</reference>
<feature type="domain" description="TonB-dependent receptor plug" evidence="13">
    <location>
        <begin position="55"/>
        <end position="160"/>
    </location>
</feature>
<dbReference type="AlphaFoldDB" id="A0A031JIV6"/>
<dbReference type="InterPro" id="IPR039426">
    <property type="entry name" value="TonB-dep_rcpt-like"/>
</dbReference>
<keyword evidence="17" id="KW-1185">Reference proteome</keyword>
<evidence type="ECO:0000256" key="11">
    <source>
        <dbReference type="PROSITE-ProRule" id="PRU01360"/>
    </source>
</evidence>
<keyword evidence="14" id="KW-0614">Plasmid</keyword>
<dbReference type="OrthoDB" id="7177879at2"/>
<dbReference type="Gene3D" id="2.40.170.20">
    <property type="entry name" value="TonB-dependent receptor, beta-barrel domain"/>
    <property type="match status" value="1"/>
</dbReference>
<dbReference type="GO" id="GO:0009279">
    <property type="term" value="C:cell outer membrane"/>
    <property type="evidence" value="ECO:0007669"/>
    <property type="project" value="UniProtKB-SubCell"/>
</dbReference>
<dbReference type="Proteomes" id="UP000094626">
    <property type="component" value="Plasmid pSA1"/>
</dbReference>
<evidence type="ECO:0000256" key="6">
    <source>
        <dbReference type="ARBA" id="ARBA00023004"/>
    </source>
</evidence>
<gene>
    <name evidence="14" type="ORF">BES08_18055</name>
    <name evidence="15" type="ORF">BV97_04957</name>
</gene>
<evidence type="ECO:0000256" key="4">
    <source>
        <dbReference type="ARBA" id="ARBA00022496"/>
    </source>
</evidence>
<evidence type="ECO:0000256" key="5">
    <source>
        <dbReference type="ARBA" id="ARBA00022692"/>
    </source>
</evidence>
<dbReference type="KEGG" id="nre:BES08_18055"/>
<reference evidence="15 16" key="1">
    <citation type="submission" date="2014-03" db="EMBL/GenBank/DDBJ databases">
        <title>Whole genome sequence of Novosphingobium resinovorum KF1.</title>
        <authorList>
            <person name="Gan H.M."/>
            <person name="Gan H.Y."/>
            <person name="Chew T.H."/>
            <person name="Savka M.A."/>
        </authorList>
    </citation>
    <scope>NUCLEOTIDE SEQUENCE [LARGE SCALE GENOMIC DNA]</scope>
    <source>
        <strain evidence="15 16">KF1</strain>
    </source>
</reference>
<dbReference type="InterPro" id="IPR012910">
    <property type="entry name" value="Plug_dom"/>
</dbReference>
<dbReference type="PANTHER" id="PTHR32552">
    <property type="entry name" value="FERRICHROME IRON RECEPTOR-RELATED"/>
    <property type="match status" value="1"/>
</dbReference>
<evidence type="ECO:0000259" key="13">
    <source>
        <dbReference type="Pfam" id="PF07715"/>
    </source>
</evidence>
<keyword evidence="15" id="KW-0675">Receptor</keyword>
<keyword evidence="12" id="KW-0732">Signal</keyword>
<dbReference type="SUPFAM" id="SSF56935">
    <property type="entry name" value="Porins"/>
    <property type="match status" value="1"/>
</dbReference>
<evidence type="ECO:0000313" key="17">
    <source>
        <dbReference type="Proteomes" id="UP000094626"/>
    </source>
</evidence>
<keyword evidence="2 11" id="KW-0813">Transport</keyword>
<evidence type="ECO:0000313" key="16">
    <source>
        <dbReference type="Proteomes" id="UP000024329"/>
    </source>
</evidence>
<dbReference type="EMBL" id="JFYZ01000047">
    <property type="protein sequence ID" value="EZP73203.1"/>
    <property type="molecule type" value="Genomic_DNA"/>
</dbReference>
<evidence type="ECO:0000256" key="1">
    <source>
        <dbReference type="ARBA" id="ARBA00004571"/>
    </source>
</evidence>
<evidence type="ECO:0000256" key="12">
    <source>
        <dbReference type="SAM" id="SignalP"/>
    </source>
</evidence>
<keyword evidence="7" id="KW-0406">Ion transport</keyword>
<comment type="subcellular location">
    <subcellularLocation>
        <location evidence="1 11">Cell outer membrane</location>
        <topology evidence="1 11">Multi-pass membrane protein</topology>
    </subcellularLocation>
</comment>
<dbReference type="Pfam" id="PF07715">
    <property type="entry name" value="Plug"/>
    <property type="match status" value="1"/>
</dbReference>
<evidence type="ECO:0000313" key="14">
    <source>
        <dbReference type="EMBL" id="AOR78823.1"/>
    </source>
</evidence>
<comment type="similarity">
    <text evidence="11">Belongs to the TonB-dependent receptor family.</text>
</comment>
<reference evidence="14" key="2">
    <citation type="submission" date="2016-08" db="EMBL/GenBank/DDBJ databases">
        <authorList>
            <person name="Seilhamer J.J."/>
        </authorList>
    </citation>
    <scope>NUCLEOTIDE SEQUENCE [LARGE SCALE GENOMIC DNA]</scope>
    <source>
        <strain evidence="14">SA1</strain>
        <plasmid evidence="14">pSA1</plasmid>
    </source>
</reference>
<evidence type="ECO:0000313" key="15">
    <source>
        <dbReference type="EMBL" id="EZP73203.1"/>
    </source>
</evidence>
<dbReference type="RefSeq" id="WP_036529681.1">
    <property type="nucleotide sequence ID" value="NZ_CP017076.1"/>
</dbReference>
<keyword evidence="3 11" id="KW-1134">Transmembrane beta strand</keyword>
<feature type="chain" id="PRO_5014496854" evidence="12">
    <location>
        <begin position="25"/>
        <end position="775"/>
    </location>
</feature>
<accession>A0A031JIV6</accession>
<evidence type="ECO:0000256" key="7">
    <source>
        <dbReference type="ARBA" id="ARBA00023065"/>
    </source>
</evidence>
<keyword evidence="10 11" id="KW-0998">Cell outer membrane</keyword>
<geneLocation type="plasmid" evidence="14 17">
    <name>pSA1</name>
</geneLocation>
<keyword evidence="4" id="KW-0410">Iron transport</keyword>
<dbReference type="PATRIC" id="fig|158500.4.peg.5036"/>
<feature type="signal peptide" evidence="12">
    <location>
        <begin position="1"/>
        <end position="24"/>
    </location>
</feature>
<evidence type="ECO:0000256" key="9">
    <source>
        <dbReference type="ARBA" id="ARBA00023136"/>
    </source>
</evidence>
<dbReference type="InterPro" id="IPR036942">
    <property type="entry name" value="Beta-barrel_TonB_sf"/>
</dbReference>
<evidence type="ECO:0000256" key="3">
    <source>
        <dbReference type="ARBA" id="ARBA00022452"/>
    </source>
</evidence>
<dbReference type="PROSITE" id="PS52016">
    <property type="entry name" value="TONB_DEPENDENT_REC_3"/>
    <property type="match status" value="1"/>
</dbReference>
<evidence type="ECO:0000256" key="10">
    <source>
        <dbReference type="ARBA" id="ARBA00023237"/>
    </source>
</evidence>
<dbReference type="Proteomes" id="UP000024329">
    <property type="component" value="Unassembled WGS sequence"/>
</dbReference>
<keyword evidence="5 11" id="KW-0812">Transmembrane</keyword>
<dbReference type="GO" id="GO:0006826">
    <property type="term" value="P:iron ion transport"/>
    <property type="evidence" value="ECO:0007669"/>
    <property type="project" value="UniProtKB-KW"/>
</dbReference>
<keyword evidence="9 11" id="KW-0472">Membrane</keyword>